<evidence type="ECO:0000313" key="3">
    <source>
        <dbReference type="Proteomes" id="UP001558652"/>
    </source>
</evidence>
<dbReference type="Proteomes" id="UP001558652">
    <property type="component" value="Unassembled WGS sequence"/>
</dbReference>
<accession>A0ABD0YNW6</accession>
<sequence>MVGDTEEPGRYGPNCNRSTATMFGGGSADDNKERAHFEHLQAETQGGWAGKAVSGRRKVTFHGSETGPSTYGDQEVCPRHEGEWGNRSAPLACGVSNADPGEDCIVEHVEYTCGTRAGGVSLPVGGAPLIGHSWAPGGKHHLCTQPATPCVTHPYNPLLGLKDTEERRTGSQVLVVQIGSIRDEPLSLACILQAMFVDRAIPRPAAGKLKRKIEFFRGGRNSNYRHQVVLAHGGY</sequence>
<dbReference type="EMBL" id="JBFDAA010000009">
    <property type="protein sequence ID" value="KAL1128937.1"/>
    <property type="molecule type" value="Genomic_DNA"/>
</dbReference>
<comment type="caution">
    <text evidence="2">The sequence shown here is derived from an EMBL/GenBank/DDBJ whole genome shotgun (WGS) entry which is preliminary data.</text>
</comment>
<keyword evidence="3" id="KW-1185">Reference proteome</keyword>
<organism evidence="2 3">
    <name type="scientific">Ranatra chinensis</name>
    <dbReference type="NCBI Taxonomy" id="642074"/>
    <lineage>
        <taxon>Eukaryota</taxon>
        <taxon>Metazoa</taxon>
        <taxon>Ecdysozoa</taxon>
        <taxon>Arthropoda</taxon>
        <taxon>Hexapoda</taxon>
        <taxon>Insecta</taxon>
        <taxon>Pterygota</taxon>
        <taxon>Neoptera</taxon>
        <taxon>Paraneoptera</taxon>
        <taxon>Hemiptera</taxon>
        <taxon>Heteroptera</taxon>
        <taxon>Panheteroptera</taxon>
        <taxon>Nepomorpha</taxon>
        <taxon>Nepidae</taxon>
        <taxon>Ranatrinae</taxon>
        <taxon>Ranatra</taxon>
    </lineage>
</organism>
<dbReference type="AlphaFoldDB" id="A0ABD0YNW6"/>
<protein>
    <submittedName>
        <fullName evidence="2">Uncharacterized protein</fullName>
    </submittedName>
</protein>
<gene>
    <name evidence="2" type="ORF">AAG570_013471</name>
</gene>
<proteinExistence type="predicted"/>
<name>A0ABD0YNW6_9HEMI</name>
<evidence type="ECO:0000313" key="2">
    <source>
        <dbReference type="EMBL" id="KAL1128937.1"/>
    </source>
</evidence>
<reference evidence="2 3" key="1">
    <citation type="submission" date="2024-07" db="EMBL/GenBank/DDBJ databases">
        <title>Chromosome-level genome assembly of the water stick insect Ranatra chinensis (Heteroptera: Nepidae).</title>
        <authorList>
            <person name="Liu X."/>
        </authorList>
    </citation>
    <scope>NUCLEOTIDE SEQUENCE [LARGE SCALE GENOMIC DNA]</scope>
    <source>
        <strain evidence="2">Cailab_2021Rc</strain>
        <tissue evidence="2">Muscle</tissue>
    </source>
</reference>
<evidence type="ECO:0000256" key="1">
    <source>
        <dbReference type="SAM" id="MobiDB-lite"/>
    </source>
</evidence>
<feature type="region of interest" description="Disordered" evidence="1">
    <location>
        <begin position="1"/>
        <end position="27"/>
    </location>
</feature>